<gene>
    <name evidence="1" type="ORF">EM151A_2384</name>
</gene>
<dbReference type="EMBL" id="AP019810">
    <property type="protein sequence ID" value="BBM15565.1"/>
    <property type="molecule type" value="Genomic_DNA"/>
</dbReference>
<evidence type="ECO:0000313" key="1">
    <source>
        <dbReference type="EMBL" id="BBM15565.1"/>
    </source>
</evidence>
<dbReference type="RefSeq" id="WP_178946690.1">
    <property type="nucleotide sequence ID" value="NZ_AP019810.1"/>
</dbReference>
<accession>A0AAI8WEJ9</accession>
<dbReference type="Proteomes" id="UP000509460">
    <property type="component" value="Chromosome"/>
</dbReference>
<dbReference type="AlphaFoldDB" id="A0AAI8WEJ9"/>
<evidence type="ECO:0000313" key="2">
    <source>
        <dbReference type="Proteomes" id="UP000509460"/>
    </source>
</evidence>
<proteinExistence type="predicted"/>
<protein>
    <submittedName>
        <fullName evidence="1">Uncharacterized protein</fullName>
    </submittedName>
</protein>
<name>A0AAI8WEJ9_ENTMU</name>
<sequence>MIVSVVLRDMGAYSDREVSIEKVFKTKAQAVEYIANKGFTTEKYGGYVRPFAKQRGYSEADIYLVEEWEVSNPPKRQTERNDIDGISQRYN</sequence>
<organism evidence="1 2">
    <name type="scientific">Enterococcus mundtii</name>
    <dbReference type="NCBI Taxonomy" id="53346"/>
    <lineage>
        <taxon>Bacteria</taxon>
        <taxon>Bacillati</taxon>
        <taxon>Bacillota</taxon>
        <taxon>Bacilli</taxon>
        <taxon>Lactobacillales</taxon>
        <taxon>Enterococcaceae</taxon>
        <taxon>Enterococcus</taxon>
    </lineage>
</organism>
<reference evidence="1 2" key="1">
    <citation type="submission" date="2019-07" db="EMBL/GenBank/DDBJ databases">
        <title>antibiotic susceptibility of plant-derived lactic acid bacteria.</title>
        <authorList>
            <person name="Sugiyama M."/>
            <person name="Noda M."/>
        </authorList>
    </citation>
    <scope>NUCLEOTIDE SEQUENCE [LARGE SCALE GENOMIC DNA]</scope>
    <source>
        <strain evidence="1 2">15-1A</strain>
    </source>
</reference>